<evidence type="ECO:0000256" key="2">
    <source>
        <dbReference type="SAM" id="MobiDB-lite"/>
    </source>
</evidence>
<dbReference type="Gene3D" id="3.30.70.3490">
    <property type="match status" value="1"/>
</dbReference>
<dbReference type="InterPro" id="IPR037239">
    <property type="entry name" value="OSBP_sf"/>
</dbReference>
<feature type="compositionally biased region" description="Basic and acidic residues" evidence="2">
    <location>
        <begin position="110"/>
        <end position="121"/>
    </location>
</feature>
<dbReference type="SUPFAM" id="SSF144000">
    <property type="entry name" value="Oxysterol-binding protein-like"/>
    <property type="match status" value="2"/>
</dbReference>
<feature type="compositionally biased region" description="Polar residues" evidence="2">
    <location>
        <begin position="448"/>
        <end position="457"/>
    </location>
</feature>
<dbReference type="InterPro" id="IPR018494">
    <property type="entry name" value="Oxysterol-bd_CS"/>
</dbReference>
<sequence length="792" mass="87627">MVPQPPPSGAPRECGAALLAALQRTLYQHAHREQKEQAHKERRREEEEAADSEAESEGARSFVTACSDTQRPPSFPPQRCQPSQANTPVPFRGEGPGEAEDTQCSSTAKTRKETGDRENLSPDRSPTVTSAQQKNRSEPATEQRNSLDEDDGAFCCFRPCRPSDIPPRPQEAVIRRTQLPCEKPSSNSLSVFKILKQVNGSDMRNFSLPISVNEPLSMLQRICEDFEYARILSVARTRPTSTERLAYVTVFALSAYAGSMDRCYKPFNPMLGETYEMSHRGINYIGEQVSHHPPVSAYHAAAHNGDFVCFGTGTHVESCNSGRVTLRLFLPGGVFEDYTWSRPNTKVHNIIFGTMWMEWVGEVRVTNHSTHEVAEVSFLPATSAPSATTGNSWMPFRSAAASSSPRHATARPVSSEPQTGGRSSSRDGCTNACERACEVGVSGGITAGDTTGPGQRQSFKDGTSRPASAAPCSHTQRGRLGRRSDSWLSKECQGSNGLRGEVLDTTGVPRYYIDGCWSRRLWMTKIGKRSYRDLRERRGIVADQAGRRERQADAYHSSSSGSSSGARRGSLSRWRSWSSQRSDRVANEGAARRLEMRCTGESASAAAQTTCSQRLPAPLGCDRNLSQGSSQSGQRDGTQCAEEWMEDDTLFVVWEPTRKPPHAPLYYNMPAFAMELNELTRDYLPDPVTGRGGAAPTDCRMRPDLRKYEEGDSTAAQAEKVRLEEKQRSAARQMKDGEESWKPLWFERKVNVVTGEEDWLYNGQYWPHRNKVAGGKGRTGGRAGFSSCPEIY</sequence>
<feature type="compositionally biased region" description="Low complexity" evidence="2">
    <location>
        <begin position="557"/>
        <end position="573"/>
    </location>
</feature>
<dbReference type="VEuPathDB" id="ToxoDB:CSUI_005359"/>
<comment type="caution">
    <text evidence="3">The sequence shown here is derived from an EMBL/GenBank/DDBJ whole genome shotgun (WGS) entry which is preliminary data.</text>
</comment>
<dbReference type="EMBL" id="MIGC01002593">
    <property type="protein sequence ID" value="PHJ20807.1"/>
    <property type="molecule type" value="Genomic_DNA"/>
</dbReference>
<feature type="compositionally biased region" description="Polar residues" evidence="2">
    <location>
        <begin position="122"/>
        <end position="134"/>
    </location>
</feature>
<dbReference type="GO" id="GO:0005829">
    <property type="term" value="C:cytosol"/>
    <property type="evidence" value="ECO:0007669"/>
    <property type="project" value="TreeGrafter"/>
</dbReference>
<feature type="compositionally biased region" description="Basic and acidic residues" evidence="2">
    <location>
        <begin position="30"/>
        <end position="46"/>
    </location>
</feature>
<accession>A0A2C6KU24</accession>
<comment type="similarity">
    <text evidence="1">Belongs to the OSBP family.</text>
</comment>
<dbReference type="RefSeq" id="XP_067922493.1">
    <property type="nucleotide sequence ID" value="XM_068065535.1"/>
</dbReference>
<dbReference type="PROSITE" id="PS01013">
    <property type="entry name" value="OSBP"/>
    <property type="match status" value="1"/>
</dbReference>
<feature type="region of interest" description="Disordered" evidence="2">
    <location>
        <begin position="25"/>
        <end position="150"/>
    </location>
</feature>
<feature type="compositionally biased region" description="Acidic residues" evidence="2">
    <location>
        <begin position="47"/>
        <end position="56"/>
    </location>
</feature>
<evidence type="ECO:0000313" key="3">
    <source>
        <dbReference type="EMBL" id="PHJ20807.1"/>
    </source>
</evidence>
<dbReference type="GO" id="GO:0032934">
    <property type="term" value="F:sterol binding"/>
    <property type="evidence" value="ECO:0007669"/>
    <property type="project" value="TreeGrafter"/>
</dbReference>
<organism evidence="3 4">
    <name type="scientific">Cystoisospora suis</name>
    <dbReference type="NCBI Taxonomy" id="483139"/>
    <lineage>
        <taxon>Eukaryota</taxon>
        <taxon>Sar</taxon>
        <taxon>Alveolata</taxon>
        <taxon>Apicomplexa</taxon>
        <taxon>Conoidasida</taxon>
        <taxon>Coccidia</taxon>
        <taxon>Eucoccidiorida</taxon>
        <taxon>Eimeriorina</taxon>
        <taxon>Sarcocystidae</taxon>
        <taxon>Cystoisospora</taxon>
    </lineage>
</organism>
<dbReference type="AlphaFoldDB" id="A0A2C6KU24"/>
<feature type="compositionally biased region" description="Polar residues" evidence="2">
    <location>
        <begin position="415"/>
        <end position="428"/>
    </location>
</feature>
<protein>
    <submittedName>
        <fullName evidence="3">Oxysterol-binding protein</fullName>
    </submittedName>
</protein>
<name>A0A2C6KU24_9APIC</name>
<evidence type="ECO:0000313" key="4">
    <source>
        <dbReference type="Proteomes" id="UP000221165"/>
    </source>
</evidence>
<dbReference type="Proteomes" id="UP000221165">
    <property type="component" value="Unassembled WGS sequence"/>
</dbReference>
<dbReference type="Pfam" id="PF01237">
    <property type="entry name" value="Oxysterol_BP"/>
    <property type="match status" value="2"/>
</dbReference>
<dbReference type="GO" id="GO:0016020">
    <property type="term" value="C:membrane"/>
    <property type="evidence" value="ECO:0007669"/>
    <property type="project" value="TreeGrafter"/>
</dbReference>
<feature type="region of interest" description="Disordered" evidence="2">
    <location>
        <begin position="442"/>
        <end position="486"/>
    </location>
</feature>
<reference evidence="3 4" key="1">
    <citation type="journal article" date="2017" name="Int. J. Parasitol.">
        <title>The genome of the protozoan parasite Cystoisospora suis and a reverse vaccinology approach to identify vaccine candidates.</title>
        <authorList>
            <person name="Palmieri N."/>
            <person name="Shrestha A."/>
            <person name="Ruttkowski B."/>
            <person name="Beck T."/>
            <person name="Vogl C."/>
            <person name="Tomley F."/>
            <person name="Blake D.P."/>
            <person name="Joachim A."/>
        </authorList>
    </citation>
    <scope>NUCLEOTIDE SEQUENCE [LARGE SCALE GENOMIC DNA]</scope>
    <source>
        <strain evidence="3 4">Wien I</strain>
    </source>
</reference>
<keyword evidence="4" id="KW-1185">Reference proteome</keyword>
<evidence type="ECO:0000256" key="1">
    <source>
        <dbReference type="RuleBase" id="RU003844"/>
    </source>
</evidence>
<dbReference type="InterPro" id="IPR000648">
    <property type="entry name" value="Oxysterol-bd"/>
</dbReference>
<gene>
    <name evidence="3" type="ORF">CSUI_005359</name>
</gene>
<dbReference type="Gene3D" id="2.40.160.120">
    <property type="match status" value="1"/>
</dbReference>
<dbReference type="OrthoDB" id="1854502at2759"/>
<feature type="compositionally biased region" description="Basic and acidic residues" evidence="2">
    <location>
        <begin position="135"/>
        <end position="147"/>
    </location>
</feature>
<feature type="compositionally biased region" description="Polar residues" evidence="2">
    <location>
        <begin position="383"/>
        <end position="392"/>
    </location>
</feature>
<feature type="region of interest" description="Disordered" evidence="2">
    <location>
        <begin position="382"/>
        <end position="428"/>
    </location>
</feature>
<dbReference type="PANTHER" id="PTHR10972">
    <property type="entry name" value="OXYSTEROL-BINDING PROTEIN-RELATED"/>
    <property type="match status" value="1"/>
</dbReference>
<dbReference type="GeneID" id="94428746"/>
<proteinExistence type="inferred from homology"/>
<feature type="compositionally biased region" description="Basic and acidic residues" evidence="2">
    <location>
        <begin position="542"/>
        <end position="553"/>
    </location>
</feature>
<feature type="region of interest" description="Disordered" evidence="2">
    <location>
        <begin position="542"/>
        <end position="573"/>
    </location>
</feature>
<feature type="compositionally biased region" description="Low complexity" evidence="2">
    <location>
        <begin position="395"/>
        <end position="412"/>
    </location>
</feature>